<gene>
    <name evidence="2" type="ORF">CK625_12090</name>
</gene>
<evidence type="ECO:0000313" key="2">
    <source>
        <dbReference type="EMBL" id="PAT35584.1"/>
    </source>
</evidence>
<reference evidence="2 3" key="1">
    <citation type="submission" date="2017-08" db="EMBL/GenBank/DDBJ databases">
        <title>WGS of Clinical strains of the CDC Group NO-1 linked to zoonotic infections in humans.</title>
        <authorList>
            <person name="Bernier A.-M."/>
            <person name="Bernard K."/>
        </authorList>
    </citation>
    <scope>NUCLEOTIDE SEQUENCE [LARGE SCALE GENOMIC DNA]</scope>
    <source>
        <strain evidence="2 3">NML00-0135</strain>
    </source>
</reference>
<dbReference type="Proteomes" id="UP000218054">
    <property type="component" value="Unassembled WGS sequence"/>
</dbReference>
<dbReference type="RefSeq" id="WP_095540579.1">
    <property type="nucleotide sequence ID" value="NZ_NSJB01000013.1"/>
</dbReference>
<keyword evidence="2" id="KW-0808">Transferase</keyword>
<dbReference type="PANTHER" id="PTHR18964">
    <property type="entry name" value="ROK (REPRESSOR, ORF, KINASE) FAMILY"/>
    <property type="match status" value="1"/>
</dbReference>
<dbReference type="GO" id="GO:0009384">
    <property type="term" value="F:N-acylmannosamine kinase activity"/>
    <property type="evidence" value="ECO:0007669"/>
    <property type="project" value="TreeGrafter"/>
</dbReference>
<comment type="similarity">
    <text evidence="1">Belongs to the ROK (NagC/XylR) family.</text>
</comment>
<keyword evidence="2" id="KW-0418">Kinase</keyword>
<dbReference type="AlphaFoldDB" id="A0A2A2ACX6"/>
<keyword evidence="3" id="KW-1185">Reference proteome</keyword>
<protein>
    <submittedName>
        <fullName evidence="2">N-acetylglucosamine kinase</fullName>
    </submittedName>
</protein>
<sequence length="303" mass="32639">MIDMQPKASLNYRIGIDVGGTKIEGVVLDKDGNECIRLKYATPRGSYSTILQRIVDLYKDLSFSVGNEAHTLGIGTPGSISPTTGLLRNCNATQLNGHPLHRELERRIGKPFAIENDANCFALAEAQLGAAKEYEDVLALVLGTGVGAGLVVRGHLVSGRNRIAGEWGHMVLDPQGPQCYCGRRGCVESYLSGPALERQYTQITGQKLSTEQIVHRAQFNDQDACRILDHFTEYFAQAVASAVALVDPQAIVIGGGLASIDALYTKGAHRLRNLVFSDFYETPILRNQLGNSAGVIGAAMIGI</sequence>
<name>A0A2A2ACX6_9BURK</name>
<evidence type="ECO:0000256" key="1">
    <source>
        <dbReference type="ARBA" id="ARBA00006479"/>
    </source>
</evidence>
<organism evidence="2 3">
    <name type="scientific">Vandammella animalimorsus</name>
    <dbReference type="NCBI Taxonomy" id="2029117"/>
    <lineage>
        <taxon>Bacteria</taxon>
        <taxon>Pseudomonadati</taxon>
        <taxon>Pseudomonadota</taxon>
        <taxon>Betaproteobacteria</taxon>
        <taxon>Burkholderiales</taxon>
        <taxon>Comamonadaceae</taxon>
        <taxon>Vandammella</taxon>
    </lineage>
</organism>
<dbReference type="EMBL" id="NSJB01000013">
    <property type="protein sequence ID" value="PAT35584.1"/>
    <property type="molecule type" value="Genomic_DNA"/>
</dbReference>
<dbReference type="InterPro" id="IPR049874">
    <property type="entry name" value="ROK_cs"/>
</dbReference>
<dbReference type="PANTHER" id="PTHR18964:SF149">
    <property type="entry name" value="BIFUNCTIONAL UDP-N-ACETYLGLUCOSAMINE 2-EPIMERASE_N-ACETYLMANNOSAMINE KINASE"/>
    <property type="match status" value="1"/>
</dbReference>
<evidence type="ECO:0000313" key="3">
    <source>
        <dbReference type="Proteomes" id="UP000218054"/>
    </source>
</evidence>
<dbReference type="InterPro" id="IPR000600">
    <property type="entry name" value="ROK"/>
</dbReference>
<dbReference type="SUPFAM" id="SSF53067">
    <property type="entry name" value="Actin-like ATPase domain"/>
    <property type="match status" value="1"/>
</dbReference>
<comment type="caution">
    <text evidence="2">The sequence shown here is derived from an EMBL/GenBank/DDBJ whole genome shotgun (WGS) entry which is preliminary data.</text>
</comment>
<dbReference type="GO" id="GO:0008761">
    <property type="term" value="F:UDP-N-acetylglucosamine 2-epimerase activity"/>
    <property type="evidence" value="ECO:0007669"/>
    <property type="project" value="TreeGrafter"/>
</dbReference>
<dbReference type="InterPro" id="IPR043129">
    <property type="entry name" value="ATPase_NBD"/>
</dbReference>
<dbReference type="Pfam" id="PF00480">
    <property type="entry name" value="ROK"/>
    <property type="match status" value="1"/>
</dbReference>
<dbReference type="CDD" id="cd24066">
    <property type="entry name" value="ASKHA_NBD_ROK_EcFRK-like"/>
    <property type="match status" value="1"/>
</dbReference>
<dbReference type="PROSITE" id="PS01125">
    <property type="entry name" value="ROK"/>
    <property type="match status" value="1"/>
</dbReference>
<proteinExistence type="inferred from homology"/>
<dbReference type="Gene3D" id="3.30.420.40">
    <property type="match status" value="2"/>
</dbReference>
<accession>A0A2A2ACX6</accession>